<protein>
    <submittedName>
        <fullName evidence="1">Uncharacterized protein</fullName>
    </submittedName>
</protein>
<accession>A0A1C7FG86</accession>
<dbReference type="Proteomes" id="UP000092528">
    <property type="component" value="Chromosome 2"/>
</dbReference>
<dbReference type="AlphaFoldDB" id="A0A1C7FG86"/>
<dbReference type="GeneID" id="96873911"/>
<gene>
    <name evidence="1" type="ORF">VSVS05_03701</name>
</gene>
<organism evidence="1 2">
    <name type="scientific">Vibrio scophthalmi</name>
    <dbReference type="NCBI Taxonomy" id="45658"/>
    <lineage>
        <taxon>Bacteria</taxon>
        <taxon>Pseudomonadati</taxon>
        <taxon>Pseudomonadota</taxon>
        <taxon>Gammaproteobacteria</taxon>
        <taxon>Vibrionales</taxon>
        <taxon>Vibrionaceae</taxon>
        <taxon>Vibrio</taxon>
    </lineage>
</organism>
<evidence type="ECO:0000313" key="1">
    <source>
        <dbReference type="EMBL" id="ANU38737.1"/>
    </source>
</evidence>
<sequence length="182" mass="20291">MKASVTRGRIMLLALIFVFALPALLAKLILQQQWYTAGVTNKGTLIEPSTSYASLGVENPYVGQRWQLAYVMPEVCDSLCQEQLYLLKQSHTALGKYQQRVEPVVLVRERSDQQALEDIGFSTLTINSAFGQVVGGFEYVIVDPRGQLVMRYPKVDSQDNLVAQSKGLLADLRKLLKLSRVG</sequence>
<dbReference type="RefSeq" id="WP_065546466.1">
    <property type="nucleotide sequence ID" value="NZ_CP016415.1"/>
</dbReference>
<evidence type="ECO:0000313" key="2">
    <source>
        <dbReference type="Proteomes" id="UP000092528"/>
    </source>
</evidence>
<name>A0A1C7FG86_9VIBR</name>
<proteinExistence type="predicted"/>
<reference evidence="1 2" key="1">
    <citation type="submission" date="2016-07" db="EMBL/GenBank/DDBJ databases">
        <title>Genome sequencing of Vibrio scophthalmi strain VS-05, an isolated from Paralichthys olivaceus.</title>
        <authorList>
            <person name="Han H.-J."/>
        </authorList>
    </citation>
    <scope>NUCLEOTIDE SEQUENCE [LARGE SCALE GENOMIC DNA]</scope>
    <source>
        <strain evidence="1 2">VS-05</strain>
    </source>
</reference>
<keyword evidence="2" id="KW-1185">Reference proteome</keyword>
<dbReference type="PATRIC" id="fig|45658.7.peg.3663"/>
<dbReference type="EMBL" id="CP016415">
    <property type="protein sequence ID" value="ANU38737.1"/>
    <property type="molecule type" value="Genomic_DNA"/>
</dbReference>
<dbReference type="STRING" id="45658.VSVS12_04223"/>